<evidence type="ECO:0000313" key="2">
    <source>
        <dbReference type="EMBL" id="RHE89668.1"/>
    </source>
</evidence>
<dbReference type="RefSeq" id="WP_118583355.1">
    <property type="nucleotide sequence ID" value="NZ_CABJFX010000038.1"/>
</dbReference>
<protein>
    <submittedName>
        <fullName evidence="1">Uncharacterized protein</fullName>
    </submittedName>
</protein>
<dbReference type="EMBL" id="QSKW01000062">
    <property type="protein sequence ID" value="RHE89668.1"/>
    <property type="molecule type" value="Genomic_DNA"/>
</dbReference>
<comment type="caution">
    <text evidence="1">The sequence shown here is derived from an EMBL/GenBank/DDBJ whole genome shotgun (WGS) entry which is preliminary data.</text>
</comment>
<dbReference type="Proteomes" id="UP000286271">
    <property type="component" value="Unassembled WGS sequence"/>
</dbReference>
<name>A0A413TFT2_9FIRM</name>
<reference evidence="3 4" key="1">
    <citation type="submission" date="2018-08" db="EMBL/GenBank/DDBJ databases">
        <title>A genome reference for cultivated species of the human gut microbiota.</title>
        <authorList>
            <person name="Zou Y."/>
            <person name="Xue W."/>
            <person name="Luo G."/>
        </authorList>
    </citation>
    <scope>NUCLEOTIDE SEQUENCE [LARGE SCALE GENOMIC DNA]</scope>
    <source>
        <strain evidence="2 4">AM27-11</strain>
        <strain evidence="1 3">AM42-1AC</strain>
    </source>
</reference>
<dbReference type="EMBL" id="QSFX01000038">
    <property type="protein sequence ID" value="RHA83755.1"/>
    <property type="molecule type" value="Genomic_DNA"/>
</dbReference>
<evidence type="ECO:0000313" key="4">
    <source>
        <dbReference type="Proteomes" id="UP000286271"/>
    </source>
</evidence>
<proteinExistence type="predicted"/>
<evidence type="ECO:0000313" key="3">
    <source>
        <dbReference type="Proteomes" id="UP000283492"/>
    </source>
</evidence>
<accession>A0A413TFT2</accession>
<sequence length="169" mass="20451">MEELKNISIRGRMAYLISSFENVLLHYNCNKEEWRWLLEKLWSYTKIQYIDDWMYELAEYMPNSILEDTMEDAEYITEEEFKYLHRLYSNSNQEIHLFLKIIFECGTCELYSKLCDYSINTLKKIEQAVDIMKKNNVDLVDIKPFEKYSFNECSGWGNCFENNKLSKFI</sequence>
<dbReference type="AlphaFoldDB" id="A0A413TFT2"/>
<evidence type="ECO:0000313" key="1">
    <source>
        <dbReference type="EMBL" id="RHA83755.1"/>
    </source>
</evidence>
<dbReference type="Proteomes" id="UP000283492">
    <property type="component" value="Unassembled WGS sequence"/>
</dbReference>
<organism evidence="1 3">
    <name type="scientific">Roseburia inulinivorans</name>
    <dbReference type="NCBI Taxonomy" id="360807"/>
    <lineage>
        <taxon>Bacteria</taxon>
        <taxon>Bacillati</taxon>
        <taxon>Bacillota</taxon>
        <taxon>Clostridia</taxon>
        <taxon>Lachnospirales</taxon>
        <taxon>Lachnospiraceae</taxon>
        <taxon>Roseburia</taxon>
    </lineage>
</organism>
<gene>
    <name evidence="2" type="ORF">DW707_18125</name>
    <name evidence="1" type="ORF">DW914_16050</name>
</gene>